<evidence type="ECO:0000313" key="2">
    <source>
        <dbReference type="Proteomes" id="UP000183642"/>
    </source>
</evidence>
<dbReference type="Pfam" id="PF06224">
    <property type="entry name" value="AlkZ-like"/>
    <property type="match status" value="1"/>
</dbReference>
<dbReference type="PANTHER" id="PTHR38479">
    <property type="entry name" value="LMO0824 PROTEIN"/>
    <property type="match status" value="1"/>
</dbReference>
<sequence length="359" mass="38055">MRAVTTTVPPREVALLRLVAQRVAGPPFPDAAAAVRGLLAVQAQDLPGALTSVALRTADRARAGVDAALESGDVVRSWPMRGTLHLTPAADLPWMLDLLGSRALAGAAKRREVVGLTLDDLERSRGVAVGALSGGRRLGRRELLTTLADGGCDVAGQKGYHTLWYLSQTGTLVLGPPEAGDQAFVLLEEWIPEPRRLAREEALAELALRYFRGHGPATVADLVRWGGTTVRDARAGLALVRDRLAAVDADGTEMYLDPETPDRLAACRAEAEGLHLLPGFDEVVLGYADRTCTVPAEHADRIVPGGNGVFRPTVVTGGCAVGTWRWTGTGARRAVVAEPFTAFPDGVAERVPELAARLP</sequence>
<dbReference type="GO" id="GO:0003677">
    <property type="term" value="F:DNA binding"/>
    <property type="evidence" value="ECO:0007669"/>
    <property type="project" value="UniProtKB-KW"/>
</dbReference>
<gene>
    <name evidence="1" type="ORF">SAMN05660359_01170</name>
</gene>
<name>A0A1I5DYW1_9ACTN</name>
<protein>
    <submittedName>
        <fullName evidence="1">Winged helix DNA-binding domain-containing protein</fullName>
    </submittedName>
</protein>
<dbReference type="AlphaFoldDB" id="A0A1I5DYW1"/>
<reference evidence="2" key="1">
    <citation type="submission" date="2016-10" db="EMBL/GenBank/DDBJ databases">
        <authorList>
            <person name="Varghese N."/>
            <person name="Submissions S."/>
        </authorList>
    </citation>
    <scope>NUCLEOTIDE SEQUENCE [LARGE SCALE GENOMIC DNA]</scope>
    <source>
        <strain evidence="2">DSM 43161</strain>
    </source>
</reference>
<dbReference type="PANTHER" id="PTHR38479:SF2">
    <property type="entry name" value="WINGED HELIX DNA-BINDING DOMAIN-CONTAINING PROTEIN"/>
    <property type="match status" value="1"/>
</dbReference>
<dbReference type="InterPro" id="IPR009351">
    <property type="entry name" value="AlkZ-like"/>
</dbReference>
<organism evidence="1 2">
    <name type="scientific">Geodermatophilus obscurus</name>
    <dbReference type="NCBI Taxonomy" id="1861"/>
    <lineage>
        <taxon>Bacteria</taxon>
        <taxon>Bacillati</taxon>
        <taxon>Actinomycetota</taxon>
        <taxon>Actinomycetes</taxon>
        <taxon>Geodermatophilales</taxon>
        <taxon>Geodermatophilaceae</taxon>
        <taxon>Geodermatophilus</taxon>
    </lineage>
</organism>
<proteinExistence type="predicted"/>
<evidence type="ECO:0000313" key="1">
    <source>
        <dbReference type="EMBL" id="SFO04465.1"/>
    </source>
</evidence>
<accession>A0A1I5DYW1</accession>
<keyword evidence="1" id="KW-0238">DNA-binding</keyword>
<dbReference type="OrthoDB" id="9148135at2"/>
<keyword evidence="2" id="KW-1185">Reference proteome</keyword>
<dbReference type="Proteomes" id="UP000183642">
    <property type="component" value="Unassembled WGS sequence"/>
</dbReference>
<dbReference type="EMBL" id="FOWE01000002">
    <property type="protein sequence ID" value="SFO04465.1"/>
    <property type="molecule type" value="Genomic_DNA"/>
</dbReference>